<evidence type="ECO:0000313" key="2">
    <source>
        <dbReference type="Proteomes" id="UP001304640"/>
    </source>
</evidence>
<reference evidence="1 2" key="1">
    <citation type="submission" date="2023-07" db="EMBL/GenBank/DDBJ databases">
        <title>Complete genome sequence of Pseudomonas phage Ep4.</title>
        <authorList>
            <person name="Aono M."/>
            <person name="Yagi H."/>
            <person name="Kobayashi K."/>
        </authorList>
    </citation>
    <scope>NUCLEOTIDE SEQUENCE [LARGE SCALE GENOMIC DNA]</scope>
    <source>
        <strain evidence="1 2">Ep4</strain>
    </source>
</reference>
<keyword evidence="2" id="KW-1185">Reference proteome</keyword>
<name>A0AAU9E6U0_9CAUD</name>
<dbReference type="EMBL" id="LC776701">
    <property type="protein sequence ID" value="BEQ12880.1"/>
    <property type="molecule type" value="Genomic_DNA"/>
</dbReference>
<sequence length="63" mass="7131">MTTRPYTYENDEFHMQADAPNCDCDYHFARAVFDDPNDLPYVIAESSKQLDAAEAICPCQPAN</sequence>
<protein>
    <submittedName>
        <fullName evidence="1">Uncharacterized protein</fullName>
    </submittedName>
</protein>
<organism evidence="1 2">
    <name type="scientific">Pseudomonas phage Ep4</name>
    <dbReference type="NCBI Taxonomy" id="3057492"/>
    <lineage>
        <taxon>Viruses</taxon>
        <taxon>Duplodnaviria</taxon>
        <taxon>Heunggongvirae</taxon>
        <taxon>Uroviricota</taxon>
        <taxon>Caudoviricetes</taxon>
        <taxon>Autographivirales</taxon>
        <taxon>Autoscriptoviridae</taxon>
        <taxon>Corkvirinae</taxon>
        <taxon>Actinidiaevirus</taxon>
        <taxon>Actinidiaevirus Ep4</taxon>
    </lineage>
</organism>
<accession>A0AAU9E6U0</accession>
<gene>
    <name evidence="1" type="ORF">Ep4_021</name>
</gene>
<evidence type="ECO:0000313" key="1">
    <source>
        <dbReference type="EMBL" id="BEQ12880.1"/>
    </source>
</evidence>
<dbReference type="Proteomes" id="UP001304640">
    <property type="component" value="Segment"/>
</dbReference>
<proteinExistence type="predicted"/>